<dbReference type="SUPFAM" id="SSF50729">
    <property type="entry name" value="PH domain-like"/>
    <property type="match status" value="1"/>
</dbReference>
<dbReference type="Proteomes" id="UP001162060">
    <property type="component" value="Unassembled WGS sequence"/>
</dbReference>
<accession>A0AAV1UTB1</accession>
<name>A0AAV1UTB1_9STRA</name>
<protein>
    <submittedName>
        <fullName evidence="1">Uncharacterized protein</fullName>
    </submittedName>
</protein>
<proteinExistence type="predicted"/>
<sequence length="188" mass="20879">MSMNVELHDDAAGSPALVSPSEHFFFQIQHVTLKVESGTGYPGQGGCFYGGRGRCYVSQYRLVFVSDRSREHRAYQSFSLPLYGIRDWRFDTSFFGAKRWTGRVNCVPGGGLVGSTGFEEFRNHVLPLLEDSRALLRQFHDLSTPSVLMIPGKADGQDDSSRRFAYCSAADPFTLFIVKKPPASSSAH</sequence>
<organism evidence="1 2">
    <name type="scientific">Peronospora matthiolae</name>
    <dbReference type="NCBI Taxonomy" id="2874970"/>
    <lineage>
        <taxon>Eukaryota</taxon>
        <taxon>Sar</taxon>
        <taxon>Stramenopiles</taxon>
        <taxon>Oomycota</taxon>
        <taxon>Peronosporomycetes</taxon>
        <taxon>Peronosporales</taxon>
        <taxon>Peronosporaceae</taxon>
        <taxon>Peronospora</taxon>
    </lineage>
</organism>
<gene>
    <name evidence="1" type="ORF">PM001_LOCUS21795</name>
</gene>
<dbReference type="InterPro" id="IPR044852">
    <property type="entry name" value="WBP2-like"/>
</dbReference>
<dbReference type="PANTHER" id="PTHR31606">
    <property type="entry name" value="WW DOMAIN BINDING PROTEIN 2, ISOFORM E"/>
    <property type="match status" value="1"/>
</dbReference>
<dbReference type="GO" id="GO:0031490">
    <property type="term" value="F:chromatin DNA binding"/>
    <property type="evidence" value="ECO:0007669"/>
    <property type="project" value="TreeGrafter"/>
</dbReference>
<reference evidence="1" key="1">
    <citation type="submission" date="2024-01" db="EMBL/GenBank/DDBJ databases">
        <authorList>
            <person name="Webb A."/>
        </authorList>
    </citation>
    <scope>NUCLEOTIDE SEQUENCE</scope>
    <source>
        <strain evidence="1">Pm1</strain>
    </source>
</reference>
<dbReference type="CDD" id="cd13214">
    <property type="entry name" value="PH-GRAM_WBP2"/>
    <property type="match status" value="1"/>
</dbReference>
<evidence type="ECO:0000313" key="1">
    <source>
        <dbReference type="EMBL" id="CAK7936645.1"/>
    </source>
</evidence>
<evidence type="ECO:0000313" key="2">
    <source>
        <dbReference type="Proteomes" id="UP001162060"/>
    </source>
</evidence>
<dbReference type="AlphaFoldDB" id="A0AAV1UTB1"/>
<comment type="caution">
    <text evidence="1">The sequence shown here is derived from an EMBL/GenBank/DDBJ whole genome shotgun (WGS) entry which is preliminary data.</text>
</comment>
<dbReference type="GO" id="GO:0003713">
    <property type="term" value="F:transcription coactivator activity"/>
    <property type="evidence" value="ECO:0007669"/>
    <property type="project" value="InterPro"/>
</dbReference>
<dbReference type="EMBL" id="CAKLBY020000224">
    <property type="protein sequence ID" value="CAK7936645.1"/>
    <property type="molecule type" value="Genomic_DNA"/>
</dbReference>
<dbReference type="GO" id="GO:0005634">
    <property type="term" value="C:nucleus"/>
    <property type="evidence" value="ECO:0007669"/>
    <property type="project" value="TreeGrafter"/>
</dbReference>
<dbReference type="PANTHER" id="PTHR31606:SF1">
    <property type="entry name" value="WW DOMAIN BINDING PROTEIN 2, ISOFORM E"/>
    <property type="match status" value="1"/>
</dbReference>